<sequence length="123" mass="13494">MLFAHGYSAVNCFFQVQACRAIVVADPGRDAQLDERFDFLIANKLDRALHPAMDEIRPHRQGAVICAISMDVKLRKQSARFLAGSPPTSSSARRTQCCSCSSIPRKDQRGSGQSDREINAASP</sequence>
<accession>A0ABU8WT45</accession>
<gene>
    <name evidence="2" type="ORF">WKW82_28990</name>
</gene>
<organism evidence="2 3">
    <name type="scientific">Variovorax rhizosphaerae</name>
    <dbReference type="NCBI Taxonomy" id="1836200"/>
    <lineage>
        <taxon>Bacteria</taxon>
        <taxon>Pseudomonadati</taxon>
        <taxon>Pseudomonadota</taxon>
        <taxon>Betaproteobacteria</taxon>
        <taxon>Burkholderiales</taxon>
        <taxon>Comamonadaceae</taxon>
        <taxon>Variovorax</taxon>
    </lineage>
</organism>
<dbReference type="Proteomes" id="UP001385892">
    <property type="component" value="Unassembled WGS sequence"/>
</dbReference>
<keyword evidence="3" id="KW-1185">Reference proteome</keyword>
<evidence type="ECO:0000256" key="1">
    <source>
        <dbReference type="SAM" id="MobiDB-lite"/>
    </source>
</evidence>
<dbReference type="RefSeq" id="WP_340346123.1">
    <property type="nucleotide sequence ID" value="NZ_JBBKZT010000016.1"/>
</dbReference>
<feature type="compositionally biased region" description="Basic and acidic residues" evidence="1">
    <location>
        <begin position="104"/>
        <end position="123"/>
    </location>
</feature>
<evidence type="ECO:0000313" key="3">
    <source>
        <dbReference type="Proteomes" id="UP001385892"/>
    </source>
</evidence>
<protein>
    <submittedName>
        <fullName evidence="2">Uncharacterized protein</fullName>
    </submittedName>
</protein>
<feature type="region of interest" description="Disordered" evidence="1">
    <location>
        <begin position="82"/>
        <end position="123"/>
    </location>
</feature>
<evidence type="ECO:0000313" key="2">
    <source>
        <dbReference type="EMBL" id="MEJ8850707.1"/>
    </source>
</evidence>
<proteinExistence type="predicted"/>
<comment type="caution">
    <text evidence="2">The sequence shown here is derived from an EMBL/GenBank/DDBJ whole genome shotgun (WGS) entry which is preliminary data.</text>
</comment>
<reference evidence="2 3" key="1">
    <citation type="submission" date="2024-03" db="EMBL/GenBank/DDBJ databases">
        <title>Novel species of the genus Variovorax.</title>
        <authorList>
            <person name="Liu Q."/>
            <person name="Xin Y.-H."/>
        </authorList>
    </citation>
    <scope>NUCLEOTIDE SEQUENCE [LARGE SCALE GENOMIC DNA]</scope>
    <source>
        <strain evidence="2 3">KACC 18900</strain>
    </source>
</reference>
<name>A0ABU8WT45_9BURK</name>
<feature type="compositionally biased region" description="Polar residues" evidence="1">
    <location>
        <begin position="86"/>
        <end position="96"/>
    </location>
</feature>
<dbReference type="EMBL" id="JBBKZT010000016">
    <property type="protein sequence ID" value="MEJ8850707.1"/>
    <property type="molecule type" value="Genomic_DNA"/>
</dbReference>